<reference evidence="1" key="1">
    <citation type="submission" date="2020-07" db="EMBL/GenBank/DDBJ databases">
        <title>Multicomponent nature underlies the extraordinary mechanical properties of spider dragline silk.</title>
        <authorList>
            <person name="Kono N."/>
            <person name="Nakamura H."/>
            <person name="Mori M."/>
            <person name="Yoshida Y."/>
            <person name="Ohtoshi R."/>
            <person name="Malay A.D."/>
            <person name="Moran D.A.P."/>
            <person name="Tomita M."/>
            <person name="Numata K."/>
            <person name="Arakawa K."/>
        </authorList>
    </citation>
    <scope>NUCLEOTIDE SEQUENCE</scope>
</reference>
<evidence type="ECO:0000313" key="1">
    <source>
        <dbReference type="EMBL" id="GFR27742.1"/>
    </source>
</evidence>
<dbReference type="AlphaFoldDB" id="A0A8X6M0R9"/>
<evidence type="ECO:0000313" key="2">
    <source>
        <dbReference type="Proteomes" id="UP000887116"/>
    </source>
</evidence>
<accession>A0A8X6M0R9</accession>
<organism evidence="1 2">
    <name type="scientific">Trichonephila clavata</name>
    <name type="common">Joro spider</name>
    <name type="synonym">Nephila clavata</name>
    <dbReference type="NCBI Taxonomy" id="2740835"/>
    <lineage>
        <taxon>Eukaryota</taxon>
        <taxon>Metazoa</taxon>
        <taxon>Ecdysozoa</taxon>
        <taxon>Arthropoda</taxon>
        <taxon>Chelicerata</taxon>
        <taxon>Arachnida</taxon>
        <taxon>Araneae</taxon>
        <taxon>Araneomorphae</taxon>
        <taxon>Entelegynae</taxon>
        <taxon>Araneoidea</taxon>
        <taxon>Nephilidae</taxon>
        <taxon>Trichonephila</taxon>
    </lineage>
</organism>
<name>A0A8X6M0R9_TRICU</name>
<dbReference type="EMBL" id="BMAO01019008">
    <property type="protein sequence ID" value="GFR27742.1"/>
    <property type="molecule type" value="Genomic_DNA"/>
</dbReference>
<sequence length="135" mass="15139">MRFLPLFHLKNRFRVAHFCQKKTRSTFFSSHQRFAGEDAVDKGVSHASIGGKCVRFLLSLLKRRSRPALEHSSILLCMLKGQSLGSSVEALGKNLEEMLTAICTLRSFLLMESNGLYGFAAKQNSVAIVYVERLS</sequence>
<keyword evidence="2" id="KW-1185">Reference proteome</keyword>
<comment type="caution">
    <text evidence="1">The sequence shown here is derived from an EMBL/GenBank/DDBJ whole genome shotgun (WGS) entry which is preliminary data.</text>
</comment>
<dbReference type="Proteomes" id="UP000887116">
    <property type="component" value="Unassembled WGS sequence"/>
</dbReference>
<gene>
    <name evidence="1" type="ORF">TNCT_508161</name>
</gene>
<protein>
    <submittedName>
        <fullName evidence="1">Uncharacterized protein</fullName>
    </submittedName>
</protein>
<proteinExistence type="predicted"/>